<dbReference type="OrthoDB" id="10655995at2759"/>
<organism evidence="1 2">
    <name type="scientific">Trichinella zimbabwensis</name>
    <dbReference type="NCBI Taxonomy" id="268475"/>
    <lineage>
        <taxon>Eukaryota</taxon>
        <taxon>Metazoa</taxon>
        <taxon>Ecdysozoa</taxon>
        <taxon>Nematoda</taxon>
        <taxon>Enoplea</taxon>
        <taxon>Dorylaimia</taxon>
        <taxon>Trichinellida</taxon>
        <taxon>Trichinellidae</taxon>
        <taxon>Trichinella</taxon>
    </lineage>
</organism>
<keyword evidence="2" id="KW-1185">Reference proteome</keyword>
<sequence>MGLPDQTPPILTSFRSLPGRCGHLVRSSHREIDRKSRDRSKYGLEDSHPILLISAVVPGVSSPCSGRVLMEYRHIS</sequence>
<dbReference type="AlphaFoldDB" id="A0A0V1HE45"/>
<evidence type="ECO:0000313" key="1">
    <source>
        <dbReference type="EMBL" id="KRZ08833.1"/>
    </source>
</evidence>
<evidence type="ECO:0000313" key="2">
    <source>
        <dbReference type="Proteomes" id="UP000055024"/>
    </source>
</evidence>
<dbReference type="Proteomes" id="UP000055024">
    <property type="component" value="Unassembled WGS sequence"/>
</dbReference>
<name>A0A0V1HE45_9BILA</name>
<dbReference type="EMBL" id="JYDP01000080">
    <property type="protein sequence ID" value="KRZ08833.1"/>
    <property type="molecule type" value="Genomic_DNA"/>
</dbReference>
<gene>
    <name evidence="1" type="ORF">T11_8817</name>
</gene>
<comment type="caution">
    <text evidence="1">The sequence shown here is derived from an EMBL/GenBank/DDBJ whole genome shotgun (WGS) entry which is preliminary data.</text>
</comment>
<reference evidence="1 2" key="1">
    <citation type="submission" date="2015-01" db="EMBL/GenBank/DDBJ databases">
        <title>Evolution of Trichinella species and genotypes.</title>
        <authorList>
            <person name="Korhonen P.K."/>
            <person name="Edoardo P."/>
            <person name="Giuseppe L.R."/>
            <person name="Gasser R.B."/>
        </authorList>
    </citation>
    <scope>NUCLEOTIDE SEQUENCE [LARGE SCALE GENOMIC DNA]</scope>
    <source>
        <strain evidence="1">ISS1029</strain>
    </source>
</reference>
<proteinExistence type="predicted"/>
<accession>A0A0V1HE45</accession>
<protein>
    <submittedName>
        <fullName evidence="1">Uncharacterized protein</fullName>
    </submittedName>
</protein>